<dbReference type="Proteomes" id="UP001519291">
    <property type="component" value="Unassembled WGS sequence"/>
</dbReference>
<dbReference type="Gene3D" id="3.40.50.1820">
    <property type="entry name" value="alpha/beta hydrolase"/>
    <property type="match status" value="1"/>
</dbReference>
<feature type="compositionally biased region" description="Low complexity" evidence="4">
    <location>
        <begin position="1041"/>
        <end position="1054"/>
    </location>
</feature>
<dbReference type="Gene3D" id="2.30.38.10">
    <property type="entry name" value="Luciferase, Domain 3"/>
    <property type="match status" value="1"/>
</dbReference>
<dbReference type="PROSITE" id="PS00012">
    <property type="entry name" value="PHOSPHOPANTETHEINE"/>
    <property type="match status" value="1"/>
</dbReference>
<reference evidence="6 7" key="1">
    <citation type="submission" date="2021-03" db="EMBL/GenBank/DDBJ databases">
        <title>Sequencing the genomes of 1000 actinobacteria strains.</title>
        <authorList>
            <person name="Klenk H.-P."/>
        </authorList>
    </citation>
    <scope>NUCLEOTIDE SEQUENCE [LARGE SCALE GENOMIC DNA]</scope>
    <source>
        <strain evidence="6 7">DSM 41480</strain>
    </source>
</reference>
<dbReference type="InterPro" id="IPR036736">
    <property type="entry name" value="ACP-like_sf"/>
</dbReference>
<evidence type="ECO:0000256" key="1">
    <source>
        <dbReference type="ARBA" id="ARBA00001957"/>
    </source>
</evidence>
<dbReference type="InterPro" id="IPR020845">
    <property type="entry name" value="AMP-binding_CS"/>
</dbReference>
<dbReference type="PANTHER" id="PTHR45527:SF1">
    <property type="entry name" value="FATTY ACID SYNTHASE"/>
    <property type="match status" value="1"/>
</dbReference>
<keyword evidence="7" id="KW-1185">Reference proteome</keyword>
<dbReference type="CDD" id="cd19540">
    <property type="entry name" value="LCL_NRPS-like"/>
    <property type="match status" value="1"/>
</dbReference>
<evidence type="ECO:0000256" key="4">
    <source>
        <dbReference type="SAM" id="MobiDB-lite"/>
    </source>
</evidence>
<protein>
    <submittedName>
        <fullName evidence="6">Amino acid adenylation domain-containing protein</fullName>
    </submittedName>
</protein>
<dbReference type="InterPro" id="IPR009081">
    <property type="entry name" value="PP-bd_ACP"/>
</dbReference>
<comment type="cofactor">
    <cofactor evidence="1">
        <name>pantetheine 4'-phosphate</name>
        <dbReference type="ChEBI" id="CHEBI:47942"/>
    </cofactor>
</comment>
<evidence type="ECO:0000256" key="2">
    <source>
        <dbReference type="ARBA" id="ARBA00022450"/>
    </source>
</evidence>
<evidence type="ECO:0000313" key="7">
    <source>
        <dbReference type="Proteomes" id="UP001519291"/>
    </source>
</evidence>
<feature type="region of interest" description="Disordered" evidence="4">
    <location>
        <begin position="1041"/>
        <end position="1063"/>
    </location>
</feature>
<dbReference type="InterPro" id="IPR001242">
    <property type="entry name" value="Condensation_dom"/>
</dbReference>
<dbReference type="InterPro" id="IPR023213">
    <property type="entry name" value="CAT-like_dom_sf"/>
</dbReference>
<dbReference type="InterPro" id="IPR020806">
    <property type="entry name" value="PKS_PP-bd"/>
</dbReference>
<dbReference type="SUPFAM" id="SSF47336">
    <property type="entry name" value="ACP-like"/>
    <property type="match status" value="1"/>
</dbReference>
<dbReference type="SUPFAM" id="SSF56801">
    <property type="entry name" value="Acetyl-CoA synthetase-like"/>
    <property type="match status" value="1"/>
</dbReference>
<dbReference type="Gene3D" id="3.30.559.30">
    <property type="entry name" value="Nonribosomal peptide synthetase, condensation domain"/>
    <property type="match status" value="1"/>
</dbReference>
<dbReference type="SUPFAM" id="SSF52777">
    <property type="entry name" value="CoA-dependent acyltransferases"/>
    <property type="match status" value="2"/>
</dbReference>
<dbReference type="PROSITE" id="PS00455">
    <property type="entry name" value="AMP_BINDING"/>
    <property type="match status" value="1"/>
</dbReference>
<dbReference type="Gene3D" id="3.40.50.980">
    <property type="match status" value="2"/>
</dbReference>
<keyword evidence="2" id="KW-0596">Phosphopantetheine</keyword>
<dbReference type="Pfam" id="PF13193">
    <property type="entry name" value="AMP-binding_C"/>
    <property type="match status" value="1"/>
</dbReference>
<accession>A0ABS4XXW1</accession>
<evidence type="ECO:0000313" key="6">
    <source>
        <dbReference type="EMBL" id="MBP2401339.1"/>
    </source>
</evidence>
<dbReference type="SMART" id="SM00823">
    <property type="entry name" value="PKS_PP"/>
    <property type="match status" value="1"/>
</dbReference>
<dbReference type="Pfam" id="PF00501">
    <property type="entry name" value="AMP-binding"/>
    <property type="match status" value="1"/>
</dbReference>
<dbReference type="InterPro" id="IPR029058">
    <property type="entry name" value="AB_hydrolase_fold"/>
</dbReference>
<dbReference type="RefSeq" id="WP_209513904.1">
    <property type="nucleotide sequence ID" value="NZ_JAGIOH010000001.1"/>
</dbReference>
<dbReference type="GeneID" id="91567681"/>
<dbReference type="InterPro" id="IPR006162">
    <property type="entry name" value="Ppantetheine_attach_site"/>
</dbReference>
<name>A0ABS4XXW1_9ACTN</name>
<dbReference type="PROSITE" id="PS50075">
    <property type="entry name" value="CARRIER"/>
    <property type="match status" value="1"/>
</dbReference>
<dbReference type="NCBIfam" id="TIGR01733">
    <property type="entry name" value="AA-adenyl-dom"/>
    <property type="match status" value="1"/>
</dbReference>
<gene>
    <name evidence="6" type="ORF">JO379_000808</name>
</gene>
<organism evidence="6 7">
    <name type="scientific">Streptomyces syringium</name>
    <dbReference type="NCBI Taxonomy" id="76729"/>
    <lineage>
        <taxon>Bacteria</taxon>
        <taxon>Bacillati</taxon>
        <taxon>Actinomycetota</taxon>
        <taxon>Actinomycetes</taxon>
        <taxon>Kitasatosporales</taxon>
        <taxon>Streptomycetaceae</taxon>
        <taxon>Streptomyces</taxon>
    </lineage>
</organism>
<dbReference type="Pfam" id="PF00550">
    <property type="entry name" value="PP-binding"/>
    <property type="match status" value="1"/>
</dbReference>
<dbReference type="CDD" id="cd12117">
    <property type="entry name" value="A_NRPS_Srf_like"/>
    <property type="match status" value="1"/>
</dbReference>
<evidence type="ECO:0000256" key="3">
    <source>
        <dbReference type="ARBA" id="ARBA00022553"/>
    </source>
</evidence>
<dbReference type="Pfam" id="PF00668">
    <property type="entry name" value="Condensation"/>
    <property type="match status" value="1"/>
</dbReference>
<keyword evidence="3" id="KW-0597">Phosphoprotein</keyword>
<proteinExistence type="predicted"/>
<feature type="domain" description="Carrier" evidence="5">
    <location>
        <begin position="968"/>
        <end position="1043"/>
    </location>
</feature>
<dbReference type="InterPro" id="IPR000873">
    <property type="entry name" value="AMP-dep_synth/lig_dom"/>
</dbReference>
<dbReference type="EMBL" id="JAGIOH010000001">
    <property type="protein sequence ID" value="MBP2401339.1"/>
    <property type="molecule type" value="Genomic_DNA"/>
</dbReference>
<comment type="caution">
    <text evidence="6">The sequence shown here is derived from an EMBL/GenBank/DDBJ whole genome shotgun (WGS) entry which is preliminary data.</text>
</comment>
<dbReference type="InterPro" id="IPR045851">
    <property type="entry name" value="AMP-bd_C_sf"/>
</dbReference>
<dbReference type="Gene3D" id="3.30.300.30">
    <property type="match status" value="1"/>
</dbReference>
<dbReference type="InterPro" id="IPR025110">
    <property type="entry name" value="AMP-bd_C"/>
</dbReference>
<dbReference type="Gene3D" id="3.30.559.10">
    <property type="entry name" value="Chloramphenicol acetyltransferase-like domain"/>
    <property type="match status" value="1"/>
</dbReference>
<evidence type="ECO:0000259" key="5">
    <source>
        <dbReference type="PROSITE" id="PS50075"/>
    </source>
</evidence>
<dbReference type="InterPro" id="IPR010071">
    <property type="entry name" value="AA_adenyl_dom"/>
</dbReference>
<dbReference type="PANTHER" id="PTHR45527">
    <property type="entry name" value="NONRIBOSOMAL PEPTIDE SYNTHETASE"/>
    <property type="match status" value="1"/>
</dbReference>
<sequence>MIPLSHAQQRLWFLDRTGDGALYNIPVGLRLRGTLDAEALRTALADVSARHEALRTVYPDHEGRPHQLVLDPAQAPPAWTVTHCPAGARPERVRAAARHTFDLATEPPLRADLLVHGADDHYLLLVLHHIAGDGRSLELLVRDLATAYAARLAHTEPQWPELPVQYPDFALWQRDLLGDAGDPASLVSRQLGHWSKVLAELPAELTLPTDRPRPALATHRGAVVHADLDAPSHTALAALARDRRATPFMAVQAAFAALLTRLGAGTDLPLGCPMDGRDDEALQDLVGFFVNTLVVRADTSGDPSFETLLDRVRDAVLEAHAHQDVPFEALVEELNPARSASRHPLFQVAVAAQSTGGSNPRFPGLGLVIEPVRTGTAKFDLTLEVDEHTDAATGAPAGIGLALEYATDLFDEDTARRMLDRLVRVLRAVVRDPAAPIGRLDVLYPAERHDVLEGWQGRAPEAGAHTVHGLFAERVRAHPDRTAAVSGAREVTYGELDERATRIAHRLTALGVRPGDAVAVLMERSVELIAACLGILKAGGAYVPLDARAPHARTAAIVADTGAAVLVTDADPDRRPAVRHTLRLGDEADPLPAPAGAPAVAGHPDALAYVMYTSGSTGVPKGVAVPHREVAALALDRRWRGGAHERVLFRSPHAFDASTYEMWVPLLTGGVVVVAPPGELDVDELARVMADQRVTGTFLTAALFNVLADRCLPRLASLREVMTGGEAASPPMVRRVLAACPDTTVTNAYGPTETTTFAATFALRPGHEVAADQVPIGRPLDGTRAYVLDDRLTPVPPGVTGELYLAGSGLARGYLNRPALTAERFVACPFGPAGERMYRTGDRARWNAHGQVEYLGRADRQVKIRGFRIEPGEVEAALAAHPRVGQAAVTVTGSGAGRALAGYAVPADGQPAPTPGELRDHLARELPDYMVPAALVVLDGFPVTPNGKVDLRALPAPDPVTAAGDRTAPETAAERALCEIWQRVLGRDRVGTRENFFDLGGHSLLAAQLLSDIRSTLGAVVSVRQFFAGPTIAELAALLDTGTTGTDDGEPPVVRRARRHRPL</sequence>